<evidence type="ECO:0000313" key="2">
    <source>
        <dbReference type="Proteomes" id="UP000887116"/>
    </source>
</evidence>
<reference evidence="1" key="1">
    <citation type="submission" date="2020-07" db="EMBL/GenBank/DDBJ databases">
        <title>Multicomponent nature underlies the extraordinary mechanical properties of spider dragline silk.</title>
        <authorList>
            <person name="Kono N."/>
            <person name="Nakamura H."/>
            <person name="Mori M."/>
            <person name="Yoshida Y."/>
            <person name="Ohtoshi R."/>
            <person name="Malay A.D."/>
            <person name="Moran D.A.P."/>
            <person name="Tomita M."/>
            <person name="Numata K."/>
            <person name="Arakawa K."/>
        </authorList>
    </citation>
    <scope>NUCLEOTIDE SEQUENCE</scope>
</reference>
<dbReference type="EMBL" id="BMAO01014795">
    <property type="protein sequence ID" value="GFQ97180.1"/>
    <property type="molecule type" value="Genomic_DNA"/>
</dbReference>
<accession>A0A8X6G5D6</accession>
<name>A0A8X6G5D6_TRICU</name>
<sequence>MRSGCVTKEMSNQCPSRNRLEDDISPIAVGSIYTKFFPESKENIFEDGSLNSKTLTDVEDLMFFSLLITYGLGDLVSAYMHQHFREAKLKLVILKIDCDFGHSKTKPKNKPPRIQICRHLKT</sequence>
<organism evidence="1 2">
    <name type="scientific">Trichonephila clavata</name>
    <name type="common">Joro spider</name>
    <name type="synonym">Nephila clavata</name>
    <dbReference type="NCBI Taxonomy" id="2740835"/>
    <lineage>
        <taxon>Eukaryota</taxon>
        <taxon>Metazoa</taxon>
        <taxon>Ecdysozoa</taxon>
        <taxon>Arthropoda</taxon>
        <taxon>Chelicerata</taxon>
        <taxon>Arachnida</taxon>
        <taxon>Araneae</taxon>
        <taxon>Araneomorphae</taxon>
        <taxon>Entelegynae</taxon>
        <taxon>Araneoidea</taxon>
        <taxon>Nephilidae</taxon>
        <taxon>Trichonephila</taxon>
    </lineage>
</organism>
<comment type="caution">
    <text evidence="1">The sequence shown here is derived from an EMBL/GenBank/DDBJ whole genome shotgun (WGS) entry which is preliminary data.</text>
</comment>
<keyword evidence="2" id="KW-1185">Reference proteome</keyword>
<protein>
    <submittedName>
        <fullName evidence="1">Uncharacterized protein</fullName>
    </submittedName>
</protein>
<evidence type="ECO:0000313" key="1">
    <source>
        <dbReference type="EMBL" id="GFQ97180.1"/>
    </source>
</evidence>
<dbReference type="AlphaFoldDB" id="A0A8X6G5D6"/>
<dbReference type="Proteomes" id="UP000887116">
    <property type="component" value="Unassembled WGS sequence"/>
</dbReference>
<proteinExistence type="predicted"/>
<gene>
    <name evidence="1" type="ORF">TNCT_515751</name>
</gene>